<gene>
    <name evidence="6" type="ORF">SGLAU_32085</name>
</gene>
<protein>
    <submittedName>
        <fullName evidence="6">Putative TetR-family transcriptional regulator</fullName>
    </submittedName>
</protein>
<dbReference type="PRINTS" id="PR00455">
    <property type="entry name" value="HTHTETR"/>
</dbReference>
<dbReference type="InterPro" id="IPR036271">
    <property type="entry name" value="Tet_transcr_reg_TetR-rel_C_sf"/>
</dbReference>
<dbReference type="RefSeq" id="WP_052414007.1">
    <property type="nucleotide sequence ID" value="NZ_CP009438.1"/>
</dbReference>
<dbReference type="SUPFAM" id="SSF46689">
    <property type="entry name" value="Homeodomain-like"/>
    <property type="match status" value="1"/>
</dbReference>
<dbReference type="GO" id="GO:0003677">
    <property type="term" value="F:DNA binding"/>
    <property type="evidence" value="ECO:0007669"/>
    <property type="project" value="UniProtKB-UniRule"/>
</dbReference>
<dbReference type="InterPro" id="IPR011075">
    <property type="entry name" value="TetR_C"/>
</dbReference>
<evidence type="ECO:0000256" key="4">
    <source>
        <dbReference type="PROSITE-ProRule" id="PRU00335"/>
    </source>
</evidence>
<evidence type="ECO:0000256" key="1">
    <source>
        <dbReference type="ARBA" id="ARBA00023015"/>
    </source>
</evidence>
<dbReference type="InterPro" id="IPR001647">
    <property type="entry name" value="HTH_TetR"/>
</dbReference>
<accession>A0A089Z998</accession>
<evidence type="ECO:0000313" key="6">
    <source>
        <dbReference type="EMBL" id="AIS02351.1"/>
    </source>
</evidence>
<evidence type="ECO:0000256" key="3">
    <source>
        <dbReference type="ARBA" id="ARBA00023163"/>
    </source>
</evidence>
<dbReference type="Pfam" id="PF16925">
    <property type="entry name" value="TetR_C_13"/>
    <property type="match status" value="1"/>
</dbReference>
<keyword evidence="7" id="KW-1185">Reference proteome</keyword>
<dbReference type="Gene3D" id="1.10.357.10">
    <property type="entry name" value="Tetracycline Repressor, domain 2"/>
    <property type="match status" value="1"/>
</dbReference>
<evidence type="ECO:0000313" key="7">
    <source>
        <dbReference type="Proteomes" id="UP000029482"/>
    </source>
</evidence>
<dbReference type="Pfam" id="PF00440">
    <property type="entry name" value="TetR_N"/>
    <property type="match status" value="1"/>
</dbReference>
<dbReference type="PANTHER" id="PTHR47506:SF1">
    <property type="entry name" value="HTH-TYPE TRANSCRIPTIONAL REGULATOR YJDC"/>
    <property type="match status" value="1"/>
</dbReference>
<keyword evidence="3" id="KW-0804">Transcription</keyword>
<name>A0A089Z998_STRGA</name>
<evidence type="ECO:0000259" key="5">
    <source>
        <dbReference type="PROSITE" id="PS50977"/>
    </source>
</evidence>
<dbReference type="KEGG" id="sgu:SGLAU_32085"/>
<keyword evidence="2 4" id="KW-0238">DNA-binding</keyword>
<organism evidence="6 7">
    <name type="scientific">Streptomyces glaucescens</name>
    <dbReference type="NCBI Taxonomy" id="1907"/>
    <lineage>
        <taxon>Bacteria</taxon>
        <taxon>Bacillati</taxon>
        <taxon>Actinomycetota</taxon>
        <taxon>Actinomycetes</taxon>
        <taxon>Kitasatosporales</taxon>
        <taxon>Streptomycetaceae</taxon>
        <taxon>Streptomyces</taxon>
    </lineage>
</organism>
<dbReference type="EMBL" id="CP009438">
    <property type="protein sequence ID" value="AIS02351.1"/>
    <property type="molecule type" value="Genomic_DNA"/>
</dbReference>
<dbReference type="SUPFAM" id="SSF48498">
    <property type="entry name" value="Tetracyclin repressor-like, C-terminal domain"/>
    <property type="match status" value="1"/>
</dbReference>
<evidence type="ECO:0000256" key="2">
    <source>
        <dbReference type="ARBA" id="ARBA00023125"/>
    </source>
</evidence>
<dbReference type="AlphaFoldDB" id="A0A089Z998"/>
<dbReference type="eggNOG" id="COG1309">
    <property type="taxonomic scope" value="Bacteria"/>
</dbReference>
<dbReference type="Proteomes" id="UP000029482">
    <property type="component" value="Chromosome"/>
</dbReference>
<feature type="DNA-binding region" description="H-T-H motif" evidence="4">
    <location>
        <begin position="28"/>
        <end position="47"/>
    </location>
</feature>
<dbReference type="PROSITE" id="PS50977">
    <property type="entry name" value="HTH_TETR_2"/>
    <property type="match status" value="1"/>
</dbReference>
<dbReference type="PANTHER" id="PTHR47506">
    <property type="entry name" value="TRANSCRIPTIONAL REGULATORY PROTEIN"/>
    <property type="match status" value="1"/>
</dbReference>
<dbReference type="InterPro" id="IPR009057">
    <property type="entry name" value="Homeodomain-like_sf"/>
</dbReference>
<feature type="domain" description="HTH tetR-type" evidence="5">
    <location>
        <begin position="5"/>
        <end position="65"/>
    </location>
</feature>
<dbReference type="OrthoDB" id="4541465at2"/>
<sequence length="216" mass="23657">MGRTSTARERLIDATGELMRSRSYSSLGVAEICAKAEVKKGSFYHFFESKQALTIEAINAYWEAERGCWTAELAATGPALDRLRRLLDTMAQLQRRMKETSGTVDGCLLGNLTLELSTQEPAVRARLEEVFDEQIALVVGTLNDAADEGTIPRERATATTARAVVAHLEGLVMFAKVKNDPAVLDELWPHTLLLLGAADHPPDARTPHSQPTAQLD</sequence>
<keyword evidence="1" id="KW-0805">Transcription regulation</keyword>
<dbReference type="HOGENOM" id="CLU_069356_28_1_11"/>
<reference evidence="7" key="1">
    <citation type="journal article" date="2015" name="J. Biotechnol.">
        <title>Complete genome sequence of the actinobacterium Streptomyces glaucescens GLA.O (DSM 40922) consisting of a linear chromosome and one linear plasmid.</title>
        <authorList>
            <person name="Ortseifen V."/>
            <person name="Winkler A."/>
            <person name="Albersmeier A."/>
            <person name="Wendler S."/>
            <person name="Puhler A."/>
            <person name="Kalinowski J."/>
            <person name="Ruckert C."/>
        </authorList>
    </citation>
    <scope>NUCLEOTIDE SEQUENCE [LARGE SCALE GENOMIC DNA]</scope>
    <source>
        <strain evidence="7">DSM 40922 / GLA O</strain>
    </source>
</reference>
<dbReference type="STRING" id="1907.SGLAU_32085"/>
<proteinExistence type="predicted"/>